<dbReference type="GO" id="GO:0005576">
    <property type="term" value="C:extracellular region"/>
    <property type="evidence" value="ECO:0000318"/>
    <property type="project" value="GO_Central"/>
</dbReference>
<keyword evidence="4" id="KW-0274">FAD</keyword>
<sequence length="490" mass="53205">MDASVPAANGHHEAAMGKLSLENGHATVAFSELKERLSPKARVVVEGEEGFDQARQIWNRAIDRRPRLVVSVTSGQDIAESIKSAQECGLKVSIKGGGHSWCGTSMRDGALALDLGGLKGLKVDATSKTAWVDAGVCSQELHDAIIPLGLAFPFPHCPCVPVSGFTVAGGLGMNARAWGFGVVNVLAAEVVLADGSIIQASPEENDEIFWALRGAGAGSFFVVTKFKFRLFDDCAIVSCSTLYPIDKTAEVGEHWLSAMQAGPPNVEQRMVFMTGEEGIPLVEMYCTAYADTEAAARALLEPYLSCQVAPHKAPHVYKDTWQNMYDVMIAELPDEHHFAVDNAVVSWDSVTDLLGPLAELYRQTPNPKNMIITAGIGYAGAPIDAAFKTPPYRSSYVGFYSLWKPNDERYVFPGAPTSALEGASMAEANQAWVSKGTALVKDVKIGHSLTEVDLRAKGKAEACYTKANWRMLQDLQKKYDPNELFFRYYL</sequence>
<reference evidence="7 8" key="1">
    <citation type="journal article" date="2014" name="Nat. Commun.">
        <title>Klebsormidium flaccidum genome reveals primary factors for plant terrestrial adaptation.</title>
        <authorList>
            <person name="Hori K."/>
            <person name="Maruyama F."/>
            <person name="Fujisawa T."/>
            <person name="Togashi T."/>
            <person name="Yamamoto N."/>
            <person name="Seo M."/>
            <person name="Sato S."/>
            <person name="Yamada T."/>
            <person name="Mori H."/>
            <person name="Tajima N."/>
            <person name="Moriyama T."/>
            <person name="Ikeuchi M."/>
            <person name="Watanabe M."/>
            <person name="Wada H."/>
            <person name="Kobayashi K."/>
            <person name="Saito M."/>
            <person name="Masuda T."/>
            <person name="Sasaki-Sekimoto Y."/>
            <person name="Mashiguchi K."/>
            <person name="Awai K."/>
            <person name="Shimojima M."/>
            <person name="Masuda S."/>
            <person name="Iwai M."/>
            <person name="Nobusawa T."/>
            <person name="Narise T."/>
            <person name="Kondo S."/>
            <person name="Saito H."/>
            <person name="Sato R."/>
            <person name="Murakawa M."/>
            <person name="Ihara Y."/>
            <person name="Oshima-Yamada Y."/>
            <person name="Ohtaka K."/>
            <person name="Satoh M."/>
            <person name="Sonobe K."/>
            <person name="Ishii M."/>
            <person name="Ohtani R."/>
            <person name="Kanamori-Sato M."/>
            <person name="Honoki R."/>
            <person name="Miyazaki D."/>
            <person name="Mochizuki H."/>
            <person name="Umetsu J."/>
            <person name="Higashi K."/>
            <person name="Shibata D."/>
            <person name="Kamiya Y."/>
            <person name="Sato N."/>
            <person name="Nakamura Y."/>
            <person name="Tabata S."/>
            <person name="Ida S."/>
            <person name="Kurokawa K."/>
            <person name="Ohta H."/>
        </authorList>
    </citation>
    <scope>NUCLEOTIDE SEQUENCE [LARGE SCALE GENOMIC DNA]</scope>
    <source>
        <strain evidence="7 8">NIES-2285</strain>
    </source>
</reference>
<dbReference type="Gene3D" id="3.40.462.20">
    <property type="match status" value="1"/>
</dbReference>
<evidence type="ECO:0000256" key="5">
    <source>
        <dbReference type="ARBA" id="ARBA00023002"/>
    </source>
</evidence>
<dbReference type="InterPro" id="IPR050416">
    <property type="entry name" value="FAD-linked_Oxidoreductase"/>
</dbReference>
<evidence type="ECO:0000256" key="3">
    <source>
        <dbReference type="ARBA" id="ARBA00022630"/>
    </source>
</evidence>
<keyword evidence="3" id="KW-0285">Flavoprotein</keyword>
<dbReference type="Gene3D" id="3.30.43.10">
    <property type="entry name" value="Uridine Diphospho-n-acetylenolpyruvylglucosamine Reductase, domain 2"/>
    <property type="match status" value="1"/>
</dbReference>
<evidence type="ECO:0000256" key="1">
    <source>
        <dbReference type="ARBA" id="ARBA00001974"/>
    </source>
</evidence>
<evidence type="ECO:0000256" key="4">
    <source>
        <dbReference type="ARBA" id="ARBA00022827"/>
    </source>
</evidence>
<comment type="similarity">
    <text evidence="2">Belongs to the oxygen-dependent FAD-linked oxidoreductase family.</text>
</comment>
<dbReference type="PANTHER" id="PTHR42973">
    <property type="entry name" value="BINDING OXIDOREDUCTASE, PUTATIVE (AFU_ORTHOLOGUE AFUA_1G17690)-RELATED"/>
    <property type="match status" value="1"/>
</dbReference>
<dbReference type="InterPro" id="IPR036318">
    <property type="entry name" value="FAD-bd_PCMH-like_sf"/>
</dbReference>
<dbReference type="InterPro" id="IPR006093">
    <property type="entry name" value="Oxy_OxRdtase_FAD_BS"/>
</dbReference>
<name>A0A1Y1IW55_KLENI</name>
<accession>A0A1Y1IW55</accession>
<organism evidence="7 8">
    <name type="scientific">Klebsormidium nitens</name>
    <name type="common">Green alga</name>
    <name type="synonym">Ulothrix nitens</name>
    <dbReference type="NCBI Taxonomy" id="105231"/>
    <lineage>
        <taxon>Eukaryota</taxon>
        <taxon>Viridiplantae</taxon>
        <taxon>Streptophyta</taxon>
        <taxon>Klebsormidiophyceae</taxon>
        <taxon>Klebsormidiales</taxon>
        <taxon>Klebsormidiaceae</taxon>
        <taxon>Klebsormidium</taxon>
    </lineage>
</organism>
<dbReference type="STRING" id="105231.A0A1Y1IW55"/>
<dbReference type="PROSITE" id="PS00862">
    <property type="entry name" value="OX2_COVAL_FAD"/>
    <property type="match status" value="1"/>
</dbReference>
<protein>
    <recommendedName>
        <fullName evidence="6">FAD-binding PCMH-type domain-containing protein</fullName>
    </recommendedName>
</protein>
<keyword evidence="5" id="KW-0560">Oxidoreductase</keyword>
<evidence type="ECO:0000313" key="7">
    <source>
        <dbReference type="EMBL" id="GAQ92508.1"/>
    </source>
</evidence>
<feature type="domain" description="FAD-binding PCMH-type" evidence="6">
    <location>
        <begin position="62"/>
        <end position="233"/>
    </location>
</feature>
<evidence type="ECO:0000259" key="6">
    <source>
        <dbReference type="PROSITE" id="PS51387"/>
    </source>
</evidence>
<dbReference type="Proteomes" id="UP000054558">
    <property type="component" value="Unassembled WGS sequence"/>
</dbReference>
<dbReference type="SUPFAM" id="SSF56176">
    <property type="entry name" value="FAD-binding/transporter-associated domain-like"/>
    <property type="match status" value="1"/>
</dbReference>
<dbReference type="GO" id="GO:0071949">
    <property type="term" value="F:FAD binding"/>
    <property type="evidence" value="ECO:0007669"/>
    <property type="project" value="InterPro"/>
</dbReference>
<proteinExistence type="inferred from homology"/>
<dbReference type="Gene3D" id="3.30.465.10">
    <property type="match status" value="1"/>
</dbReference>
<gene>
    <name evidence="7" type="ORF">KFL_010340020</name>
</gene>
<dbReference type="PANTHER" id="PTHR42973:SF39">
    <property type="entry name" value="FAD-BINDING PCMH-TYPE DOMAIN-CONTAINING PROTEIN"/>
    <property type="match status" value="1"/>
</dbReference>
<dbReference type="PROSITE" id="PS51387">
    <property type="entry name" value="FAD_PCMH"/>
    <property type="match status" value="1"/>
</dbReference>
<dbReference type="InterPro" id="IPR016167">
    <property type="entry name" value="FAD-bd_PCMH_sub1"/>
</dbReference>
<dbReference type="InterPro" id="IPR016166">
    <property type="entry name" value="FAD-bd_PCMH"/>
</dbReference>
<dbReference type="AlphaFoldDB" id="A0A1Y1IW55"/>
<keyword evidence="8" id="KW-1185">Reference proteome</keyword>
<dbReference type="OMA" id="NAYIRND"/>
<evidence type="ECO:0000256" key="2">
    <source>
        <dbReference type="ARBA" id="ARBA00005466"/>
    </source>
</evidence>
<dbReference type="OrthoDB" id="407275at2759"/>
<dbReference type="InterPro" id="IPR016169">
    <property type="entry name" value="FAD-bd_PCMH_sub2"/>
</dbReference>
<dbReference type="EMBL" id="DF237983">
    <property type="protein sequence ID" value="GAQ92508.1"/>
    <property type="molecule type" value="Genomic_DNA"/>
</dbReference>
<dbReference type="InterPro" id="IPR006094">
    <property type="entry name" value="Oxid_FAD_bind_N"/>
</dbReference>
<evidence type="ECO:0000313" key="8">
    <source>
        <dbReference type="Proteomes" id="UP000054558"/>
    </source>
</evidence>
<dbReference type="Pfam" id="PF01565">
    <property type="entry name" value="FAD_binding_4"/>
    <property type="match status" value="1"/>
</dbReference>
<dbReference type="GO" id="GO:0016491">
    <property type="term" value="F:oxidoreductase activity"/>
    <property type="evidence" value="ECO:0007669"/>
    <property type="project" value="UniProtKB-KW"/>
</dbReference>
<comment type="cofactor">
    <cofactor evidence="1">
        <name>FAD</name>
        <dbReference type="ChEBI" id="CHEBI:57692"/>
    </cofactor>
</comment>